<keyword evidence="4" id="KW-1185">Reference proteome</keyword>
<comment type="caution">
    <text evidence="3">The sequence shown here is derived from an EMBL/GenBank/DDBJ whole genome shotgun (WGS) entry which is preliminary data.</text>
</comment>
<dbReference type="RefSeq" id="WP_104619248.1">
    <property type="nucleotide sequence ID" value="NZ_JAWLPZ010000022.1"/>
</dbReference>
<dbReference type="InterPro" id="IPR051448">
    <property type="entry name" value="CdaR-like_regulators"/>
</dbReference>
<accession>A0ABX5B133</accession>
<evidence type="ECO:0000313" key="4">
    <source>
        <dbReference type="Proteomes" id="UP000238924"/>
    </source>
</evidence>
<gene>
    <name evidence="3" type="ORF">DJ52_14600</name>
</gene>
<dbReference type="PANTHER" id="PTHR33744:SF15">
    <property type="entry name" value="CARBOHYDRATE DIACID REGULATOR"/>
    <property type="match status" value="1"/>
</dbReference>
<dbReference type="InterPro" id="IPR042070">
    <property type="entry name" value="PucR_C-HTH_sf"/>
</dbReference>
<evidence type="ECO:0000259" key="2">
    <source>
        <dbReference type="Pfam" id="PF13556"/>
    </source>
</evidence>
<feature type="domain" description="PucR C-terminal helix-turn-helix" evidence="2">
    <location>
        <begin position="322"/>
        <end position="363"/>
    </location>
</feature>
<protein>
    <submittedName>
        <fullName evidence="3">CdaR family transcriptional regulator</fullName>
    </submittedName>
</protein>
<dbReference type="Pfam" id="PF13556">
    <property type="entry name" value="HTH_30"/>
    <property type="match status" value="1"/>
</dbReference>
<organism evidence="3 4">
    <name type="scientific">Brachyspira murdochii</name>
    <dbReference type="NCBI Taxonomy" id="84378"/>
    <lineage>
        <taxon>Bacteria</taxon>
        <taxon>Pseudomonadati</taxon>
        <taxon>Spirochaetota</taxon>
        <taxon>Spirochaetia</taxon>
        <taxon>Brachyspirales</taxon>
        <taxon>Brachyspiraceae</taxon>
        <taxon>Brachyspira</taxon>
    </lineage>
</organism>
<dbReference type="EMBL" id="JJMJ01000262">
    <property type="protein sequence ID" value="PPS20813.1"/>
    <property type="molecule type" value="Genomic_DNA"/>
</dbReference>
<dbReference type="Pfam" id="PF05651">
    <property type="entry name" value="Diacid_rec"/>
    <property type="match status" value="1"/>
</dbReference>
<sequence>MPLNTITAQKLLKKIMDKLGYNINIMNEYGEIIASGDESRIGKIHSGALEVLKEGKDMEYFDFIDNNIESAKPGVNIPLFINNEIIGVLGVTGNPKEVGKIAAIVKLTAEILIEKELDTDKKILKQTSINNYINMMISKNNEHYIPSILIWLEKNNYQIENMSRIVCLIKFDNNDYLDKNRLNDYIISKIKDPADFNSQDIISYFGDNEFILIKSFDKKQYSSERSILNKFFLNLKNSFDSKLGLNFKASCGAVSKNINEISSSYEQAKFLLNWNQYSNSREVFFIEDYILDFYISVNDQSSLKMILRNVLKIIKNNSNFKETIITMSKYNMSIAKTSSKLSVHRNTIVYRMKKIKDILNLDPINNNIDRIKFHIISILLINNNKKT</sequence>
<dbReference type="InterPro" id="IPR008599">
    <property type="entry name" value="Diacid_rec"/>
</dbReference>
<evidence type="ECO:0000313" key="3">
    <source>
        <dbReference type="EMBL" id="PPS20813.1"/>
    </source>
</evidence>
<dbReference type="PANTHER" id="PTHR33744">
    <property type="entry name" value="CARBOHYDRATE DIACID REGULATOR"/>
    <property type="match status" value="1"/>
</dbReference>
<proteinExistence type="predicted"/>
<feature type="domain" description="Putative sugar diacid recognition" evidence="1">
    <location>
        <begin position="4"/>
        <end position="131"/>
    </location>
</feature>
<evidence type="ECO:0000259" key="1">
    <source>
        <dbReference type="Pfam" id="PF05651"/>
    </source>
</evidence>
<dbReference type="Proteomes" id="UP000238924">
    <property type="component" value="Unassembled WGS sequence"/>
</dbReference>
<reference evidence="3 4" key="1">
    <citation type="submission" date="2014-04" db="EMBL/GenBank/DDBJ databases">
        <title>Whole genome sequence of 'Brachyspira hampsonii' D13-03603F2.</title>
        <authorList>
            <person name="Patterson A.H."/>
            <person name="Chaban B."/>
            <person name="Fernando C."/>
            <person name="Harding J.C."/>
            <person name="Hill J.E."/>
        </authorList>
    </citation>
    <scope>NUCLEOTIDE SEQUENCE [LARGE SCALE GENOMIC DNA]</scope>
    <source>
        <strain evidence="3 4">D13-03603F2</strain>
    </source>
</reference>
<dbReference type="InterPro" id="IPR025736">
    <property type="entry name" value="PucR_C-HTH_dom"/>
</dbReference>
<dbReference type="Gene3D" id="1.10.10.2840">
    <property type="entry name" value="PucR C-terminal helix-turn-helix domain"/>
    <property type="match status" value="1"/>
</dbReference>
<name>A0ABX5B133_9SPIR</name>